<keyword evidence="1" id="KW-1133">Transmembrane helix</keyword>
<protein>
    <submittedName>
        <fullName evidence="2">Uncharacterized protein</fullName>
    </submittedName>
</protein>
<proteinExistence type="predicted"/>
<sequence>MTKNIKNNKNFIHIVALEKKIKIDDTIHIRKKIKTKIKLNIFLFALSLFFDISYKN</sequence>
<dbReference type="AlphaFoldDB" id="A0A559KJY7"/>
<keyword evidence="3" id="KW-1185">Reference proteome</keyword>
<organism evidence="2 3">
    <name type="scientific">Candidatus Phytoplasma pini</name>
    <dbReference type="NCBI Taxonomy" id="267362"/>
    <lineage>
        <taxon>Bacteria</taxon>
        <taxon>Bacillati</taxon>
        <taxon>Mycoplasmatota</taxon>
        <taxon>Mollicutes</taxon>
        <taxon>Acholeplasmatales</taxon>
        <taxon>Acholeplasmataceae</taxon>
        <taxon>Candidatus Phytoplasma</taxon>
    </lineage>
</organism>
<accession>A0A559KJY7</accession>
<dbReference type="EMBL" id="VIAE01000001">
    <property type="protein sequence ID" value="TVY12445.1"/>
    <property type="molecule type" value="Genomic_DNA"/>
</dbReference>
<evidence type="ECO:0000313" key="3">
    <source>
        <dbReference type="Proteomes" id="UP000320078"/>
    </source>
</evidence>
<evidence type="ECO:0000256" key="1">
    <source>
        <dbReference type="SAM" id="Phobius"/>
    </source>
</evidence>
<feature type="transmembrane region" description="Helical" evidence="1">
    <location>
        <begin position="37"/>
        <end position="54"/>
    </location>
</feature>
<gene>
    <name evidence="2" type="ORF">MDPP_0061</name>
</gene>
<keyword evidence="1" id="KW-0812">Transmembrane</keyword>
<reference evidence="2 3" key="1">
    <citation type="submission" date="2019-06" db="EMBL/GenBank/DDBJ databases">
        <title>Draft Genome Sequence of Candidatus Phytoplasma pini-Related Strain MDPP: A Resource for Comparative Genomics of Gymnosperm-infecting Phytoplasmas.</title>
        <authorList>
            <person name="Cai W."/>
            <person name="Costanzo S."/>
            <person name="Shao J."/>
            <person name="Zhao Y."/>
            <person name="Davis R."/>
        </authorList>
    </citation>
    <scope>NUCLEOTIDE SEQUENCE [LARGE SCALE GENOMIC DNA]</scope>
    <source>
        <strain evidence="2 3">MDPP</strain>
    </source>
</reference>
<evidence type="ECO:0000313" key="2">
    <source>
        <dbReference type="EMBL" id="TVY12445.1"/>
    </source>
</evidence>
<keyword evidence="1" id="KW-0472">Membrane</keyword>
<comment type="caution">
    <text evidence="2">The sequence shown here is derived from an EMBL/GenBank/DDBJ whole genome shotgun (WGS) entry which is preliminary data.</text>
</comment>
<dbReference type="Proteomes" id="UP000320078">
    <property type="component" value="Unassembled WGS sequence"/>
</dbReference>
<name>A0A559KJY7_9MOLU</name>